<comment type="caution">
    <text evidence="3">The sequence shown here is derived from an EMBL/GenBank/DDBJ whole genome shotgun (WGS) entry which is preliminary data.</text>
</comment>
<reference evidence="3 4" key="1">
    <citation type="submission" date="2018-06" db="EMBL/GenBank/DDBJ databases">
        <title>Complete genome of Desulfovibrio indonesiensis P37SLT.</title>
        <authorList>
            <person name="Crispim J.S."/>
            <person name="Vidigal P.M.P."/>
            <person name="Silva L.C.F."/>
            <person name="Laguardia C.N."/>
            <person name="Araujo L.C."/>
            <person name="Dias R.S."/>
            <person name="Sousa M.P."/>
            <person name="Paula S.O."/>
            <person name="Silva C."/>
        </authorList>
    </citation>
    <scope>NUCLEOTIDE SEQUENCE [LARGE SCALE GENOMIC DNA]</scope>
    <source>
        <strain evidence="3 4">P37SLT</strain>
    </source>
</reference>
<organism evidence="3 4">
    <name type="scientific">Oceanidesulfovibrio indonesiensis</name>
    <dbReference type="NCBI Taxonomy" id="54767"/>
    <lineage>
        <taxon>Bacteria</taxon>
        <taxon>Pseudomonadati</taxon>
        <taxon>Thermodesulfobacteriota</taxon>
        <taxon>Desulfovibrionia</taxon>
        <taxon>Desulfovibrionales</taxon>
        <taxon>Desulfovibrionaceae</taxon>
        <taxon>Oceanidesulfovibrio</taxon>
    </lineage>
</organism>
<evidence type="ECO:0000259" key="2">
    <source>
        <dbReference type="PROSITE" id="PS51352"/>
    </source>
</evidence>
<dbReference type="Gene3D" id="3.40.30.10">
    <property type="entry name" value="Glutaredoxin"/>
    <property type="match status" value="1"/>
</dbReference>
<sequence length="172" mass="19237">MPIAQQVPSLSLVRHLHPLFVIIVVSIVLNVFVWTPSRVLAQEVSPITLEEMHEMLASEEPLVVSLMTSWCGPCKSEIRMLNALYAEFAGQGLDFAGLSLDIAPRQMERMLEAVPAQFPFYWVGEAGMDELEVNAVPQLYLVRDGGIVHTLVGLQEEDELRGLLVELLEQRN</sequence>
<accession>A0A7M3MER5</accession>
<name>A0A7M3MER5_9BACT</name>
<dbReference type="InterPro" id="IPR013766">
    <property type="entry name" value="Thioredoxin_domain"/>
</dbReference>
<dbReference type="CDD" id="cd02966">
    <property type="entry name" value="TlpA_like_family"/>
    <property type="match status" value="1"/>
</dbReference>
<evidence type="ECO:0000313" key="3">
    <source>
        <dbReference type="EMBL" id="TVM17386.1"/>
    </source>
</evidence>
<keyword evidence="1" id="KW-1133">Transmembrane helix</keyword>
<dbReference type="InterPro" id="IPR036249">
    <property type="entry name" value="Thioredoxin-like_sf"/>
</dbReference>
<dbReference type="SUPFAM" id="SSF52833">
    <property type="entry name" value="Thioredoxin-like"/>
    <property type="match status" value="1"/>
</dbReference>
<keyword evidence="1" id="KW-0812">Transmembrane</keyword>
<dbReference type="PANTHER" id="PTHR42852">
    <property type="entry name" value="THIOL:DISULFIDE INTERCHANGE PROTEIN DSBE"/>
    <property type="match status" value="1"/>
</dbReference>
<protein>
    <recommendedName>
        <fullName evidence="2">Thioredoxin domain-containing protein</fullName>
    </recommendedName>
</protein>
<dbReference type="InterPro" id="IPR050553">
    <property type="entry name" value="Thioredoxin_ResA/DsbE_sf"/>
</dbReference>
<proteinExistence type="predicted"/>
<dbReference type="OrthoDB" id="9813820at2"/>
<feature type="transmembrane region" description="Helical" evidence="1">
    <location>
        <begin position="16"/>
        <end position="35"/>
    </location>
</feature>
<dbReference type="PANTHER" id="PTHR42852:SF13">
    <property type="entry name" value="PROTEIN DIPZ"/>
    <property type="match status" value="1"/>
</dbReference>
<dbReference type="EMBL" id="QMIE01000007">
    <property type="protein sequence ID" value="TVM17386.1"/>
    <property type="molecule type" value="Genomic_DNA"/>
</dbReference>
<dbReference type="PROSITE" id="PS51352">
    <property type="entry name" value="THIOREDOXIN_2"/>
    <property type="match status" value="1"/>
</dbReference>
<evidence type="ECO:0000313" key="4">
    <source>
        <dbReference type="Proteomes" id="UP000448292"/>
    </source>
</evidence>
<gene>
    <name evidence="3" type="ORF">DPQ33_09420</name>
</gene>
<evidence type="ECO:0000256" key="1">
    <source>
        <dbReference type="SAM" id="Phobius"/>
    </source>
</evidence>
<dbReference type="AlphaFoldDB" id="A0A7M3MER5"/>
<dbReference type="Proteomes" id="UP000448292">
    <property type="component" value="Unassembled WGS sequence"/>
</dbReference>
<dbReference type="GO" id="GO:0016491">
    <property type="term" value="F:oxidoreductase activity"/>
    <property type="evidence" value="ECO:0007669"/>
    <property type="project" value="InterPro"/>
</dbReference>
<keyword evidence="4" id="KW-1185">Reference proteome</keyword>
<keyword evidence="1" id="KW-0472">Membrane</keyword>
<feature type="domain" description="Thioredoxin" evidence="2">
    <location>
        <begin position="1"/>
        <end position="169"/>
    </location>
</feature>
<dbReference type="InterPro" id="IPR000866">
    <property type="entry name" value="AhpC/TSA"/>
</dbReference>
<dbReference type="GO" id="GO:0016209">
    <property type="term" value="F:antioxidant activity"/>
    <property type="evidence" value="ECO:0007669"/>
    <property type="project" value="InterPro"/>
</dbReference>
<dbReference type="RefSeq" id="WP_144302968.1">
    <property type="nucleotide sequence ID" value="NZ_QMIE01000007.1"/>
</dbReference>
<dbReference type="Pfam" id="PF00578">
    <property type="entry name" value="AhpC-TSA"/>
    <property type="match status" value="1"/>
</dbReference>